<sequence>VVWRSFCQLRAAQARMARRARQLDSCIRRFVQVARRASASGASRTFIVRHARRAE</sequence>
<feature type="non-terminal residue" evidence="1">
    <location>
        <position position="1"/>
    </location>
</feature>
<accession>A0A392W480</accession>
<dbReference type="Proteomes" id="UP000265520">
    <property type="component" value="Unassembled WGS sequence"/>
</dbReference>
<keyword evidence="2" id="KW-1185">Reference proteome</keyword>
<dbReference type="EMBL" id="LXQA011336847">
    <property type="protein sequence ID" value="MCI93725.1"/>
    <property type="molecule type" value="Genomic_DNA"/>
</dbReference>
<organism evidence="1 2">
    <name type="scientific">Trifolium medium</name>
    <dbReference type="NCBI Taxonomy" id="97028"/>
    <lineage>
        <taxon>Eukaryota</taxon>
        <taxon>Viridiplantae</taxon>
        <taxon>Streptophyta</taxon>
        <taxon>Embryophyta</taxon>
        <taxon>Tracheophyta</taxon>
        <taxon>Spermatophyta</taxon>
        <taxon>Magnoliopsida</taxon>
        <taxon>eudicotyledons</taxon>
        <taxon>Gunneridae</taxon>
        <taxon>Pentapetalae</taxon>
        <taxon>rosids</taxon>
        <taxon>fabids</taxon>
        <taxon>Fabales</taxon>
        <taxon>Fabaceae</taxon>
        <taxon>Papilionoideae</taxon>
        <taxon>50 kb inversion clade</taxon>
        <taxon>NPAAA clade</taxon>
        <taxon>Hologalegina</taxon>
        <taxon>IRL clade</taxon>
        <taxon>Trifolieae</taxon>
        <taxon>Trifolium</taxon>
    </lineage>
</organism>
<evidence type="ECO:0000313" key="2">
    <source>
        <dbReference type="Proteomes" id="UP000265520"/>
    </source>
</evidence>
<evidence type="ECO:0000313" key="1">
    <source>
        <dbReference type="EMBL" id="MCI93725.1"/>
    </source>
</evidence>
<protein>
    <submittedName>
        <fullName evidence="1">Uncharacterized protein</fullName>
    </submittedName>
</protein>
<proteinExistence type="predicted"/>
<name>A0A392W480_9FABA</name>
<reference evidence="1 2" key="1">
    <citation type="journal article" date="2018" name="Front. Plant Sci.">
        <title>Red Clover (Trifolium pratense) and Zigzag Clover (T. medium) - A Picture of Genomic Similarities and Differences.</title>
        <authorList>
            <person name="Dluhosova J."/>
            <person name="Istvanek J."/>
            <person name="Nedelnik J."/>
            <person name="Repkova J."/>
        </authorList>
    </citation>
    <scope>NUCLEOTIDE SEQUENCE [LARGE SCALE GENOMIC DNA]</scope>
    <source>
        <strain evidence="2">cv. 10/8</strain>
        <tissue evidence="1">Leaf</tissue>
    </source>
</reference>
<dbReference type="AlphaFoldDB" id="A0A392W480"/>
<comment type="caution">
    <text evidence="1">The sequence shown here is derived from an EMBL/GenBank/DDBJ whole genome shotgun (WGS) entry which is preliminary data.</text>
</comment>